<evidence type="ECO:0000313" key="16">
    <source>
        <dbReference type="EMBL" id="PKU23791.1"/>
    </source>
</evidence>
<feature type="transmembrane region" description="Helical" evidence="14">
    <location>
        <begin position="413"/>
        <end position="433"/>
    </location>
</feature>
<keyword evidence="8 14" id="KW-1133">Transmembrane helix</keyword>
<comment type="catalytic activity">
    <reaction evidence="13">
        <text>L-lysyl-tRNA(Lys) + a 1,2-diacyl-sn-glycero-3-phospho-(1'-sn-glycerol) = a 1,2-diacyl-sn-glycero-3-phospho-1'-(3'-O-L-lysyl)-sn-glycerol + tRNA(Lys)</text>
        <dbReference type="Rhea" id="RHEA:10668"/>
        <dbReference type="Rhea" id="RHEA-COMP:9696"/>
        <dbReference type="Rhea" id="RHEA-COMP:9697"/>
        <dbReference type="ChEBI" id="CHEBI:64716"/>
        <dbReference type="ChEBI" id="CHEBI:75792"/>
        <dbReference type="ChEBI" id="CHEBI:78442"/>
        <dbReference type="ChEBI" id="CHEBI:78529"/>
        <dbReference type="EC" id="2.3.2.3"/>
    </reaction>
</comment>
<protein>
    <recommendedName>
        <fullName evidence="4">Phosphatidylglycerol lysyltransferase</fullName>
        <ecNumber evidence="3">2.3.2.3</ecNumber>
    </recommendedName>
    <alternativeName>
        <fullName evidence="12">Lysylphosphatidylglycerol synthase</fullName>
    </alternativeName>
</protein>
<keyword evidence="5" id="KW-1003">Cell membrane</keyword>
<comment type="similarity">
    <text evidence="2">Belongs to the LPG synthase family.</text>
</comment>
<evidence type="ECO:0000256" key="14">
    <source>
        <dbReference type="SAM" id="Phobius"/>
    </source>
</evidence>
<feature type="transmembrane region" description="Helical" evidence="14">
    <location>
        <begin position="25"/>
        <end position="45"/>
    </location>
</feature>
<dbReference type="GO" id="GO:0005886">
    <property type="term" value="C:plasma membrane"/>
    <property type="evidence" value="ECO:0007669"/>
    <property type="project" value="UniProtKB-SubCell"/>
</dbReference>
<dbReference type="GO" id="GO:0055091">
    <property type="term" value="P:phospholipid homeostasis"/>
    <property type="evidence" value="ECO:0007669"/>
    <property type="project" value="TreeGrafter"/>
</dbReference>
<dbReference type="GO" id="GO:0050071">
    <property type="term" value="F:phosphatidylglycerol lysyltransferase activity"/>
    <property type="evidence" value="ECO:0007669"/>
    <property type="project" value="UniProtKB-EC"/>
</dbReference>
<dbReference type="InterPro" id="IPR024320">
    <property type="entry name" value="LPG_synthase_C"/>
</dbReference>
<keyword evidence="11" id="KW-0046">Antibiotic resistance</keyword>
<evidence type="ECO:0000256" key="2">
    <source>
        <dbReference type="ARBA" id="ARBA00008627"/>
    </source>
</evidence>
<dbReference type="InterPro" id="IPR051211">
    <property type="entry name" value="PG_lysyltransferase"/>
</dbReference>
<feature type="transmembrane region" description="Helical" evidence="14">
    <location>
        <begin position="439"/>
        <end position="456"/>
    </location>
</feature>
<evidence type="ECO:0000256" key="4">
    <source>
        <dbReference type="ARBA" id="ARBA00021546"/>
    </source>
</evidence>
<dbReference type="SUPFAM" id="SSF55729">
    <property type="entry name" value="Acyl-CoA N-acyltransferases (Nat)"/>
    <property type="match status" value="1"/>
</dbReference>
<dbReference type="Pfam" id="PF03706">
    <property type="entry name" value="LPG_synthase_TM"/>
    <property type="match status" value="1"/>
</dbReference>
<gene>
    <name evidence="16" type="ORF">CWS72_14990</name>
</gene>
<dbReference type="EC" id="2.3.2.3" evidence="3"/>
<feature type="transmembrane region" description="Helical" evidence="14">
    <location>
        <begin position="336"/>
        <end position="362"/>
    </location>
</feature>
<dbReference type="AlphaFoldDB" id="A0A2N3PTQ6"/>
<feature type="transmembrane region" description="Helical" evidence="14">
    <location>
        <begin position="304"/>
        <end position="324"/>
    </location>
</feature>
<reference evidence="17" key="1">
    <citation type="submission" date="2017-12" db="EMBL/GenBank/DDBJ databases">
        <title>Draft genome sequence of Telmatospirillum siberiense 26-4b1T, an acidotolerant peatland alphaproteobacterium potentially involved in sulfur cycling.</title>
        <authorList>
            <person name="Hausmann B."/>
            <person name="Pjevac P."/>
            <person name="Schreck K."/>
            <person name="Herbold C.W."/>
            <person name="Daims H."/>
            <person name="Wagner M."/>
            <person name="Pester M."/>
            <person name="Loy A."/>
        </authorList>
    </citation>
    <scope>NUCLEOTIDE SEQUENCE [LARGE SCALE GENOMIC DNA]</scope>
    <source>
        <strain evidence="17">26-4b1</strain>
    </source>
</reference>
<dbReference type="InterPro" id="IPR022791">
    <property type="entry name" value="L-PG_synthase/AglD"/>
</dbReference>
<keyword evidence="6" id="KW-0808">Transferase</keyword>
<feature type="transmembrane region" description="Helical" evidence="14">
    <location>
        <begin position="145"/>
        <end position="166"/>
    </location>
</feature>
<evidence type="ECO:0000256" key="12">
    <source>
        <dbReference type="ARBA" id="ARBA00031899"/>
    </source>
</evidence>
<evidence type="ECO:0000313" key="17">
    <source>
        <dbReference type="Proteomes" id="UP000233293"/>
    </source>
</evidence>
<evidence type="ECO:0000256" key="3">
    <source>
        <dbReference type="ARBA" id="ARBA00012014"/>
    </source>
</evidence>
<dbReference type="Proteomes" id="UP000233293">
    <property type="component" value="Unassembled WGS sequence"/>
</dbReference>
<dbReference type="Pfam" id="PF09924">
    <property type="entry name" value="LPG_synthase_C"/>
    <property type="match status" value="1"/>
</dbReference>
<evidence type="ECO:0000256" key="9">
    <source>
        <dbReference type="ARBA" id="ARBA00023098"/>
    </source>
</evidence>
<feature type="transmembrane region" description="Helical" evidence="14">
    <location>
        <begin position="511"/>
        <end position="532"/>
    </location>
</feature>
<dbReference type="GO" id="GO:0006629">
    <property type="term" value="P:lipid metabolic process"/>
    <property type="evidence" value="ECO:0007669"/>
    <property type="project" value="UniProtKB-KW"/>
</dbReference>
<proteinExistence type="inferred from homology"/>
<feature type="transmembrane region" description="Helical" evidence="14">
    <location>
        <begin position="251"/>
        <end position="269"/>
    </location>
</feature>
<sequence>MSLPEADMAEDQPKAAFWSGQMPKILRTALALSSVLVFALALWILHRSLHQFTLADVQHVLHRTPWPAIIAAVVASAGSYWALTGFDALAARHVGVQLPYRRIALASFIAQAISHSTGFAALTGSSIRYRLYSGAGISGGDVARIVAFCALTFGLGVTGVVTMAMLFEPHPVGIAIALPASSVRPIGAALLACLLLYAGATFWGRRGFVIAGKRIAPPSWRMTAAQTFLAVIDLVLAAAALHFLLPPVGAPSFLAFIGLYAVAIMAGVISHVPGGLGVFEGLMVLMLPQLPPTQVLGSLVLYRTIYNLLPLVIAALLLAVVELLQRGRALTTTARWLGGTIDIMAPSLFAAMALLGGAVLLWSGATPAVPIRLATLQNFLPLPVVELSHLLGSVVGVWLLLLARGLYRRLDGAYWLALGLYAAGIVFSLLKGFDWEEAGLLAILFGGLVPARRAFYRKASLIEQRFTPTWAAAVVTIIGGSLWLGQFAFKHHGYSRQMWWHFAFASEAPRALRAAVVVAALAGAYMLSRLLAPARARPRAPDAEQLATAKTIAEASPSAEAQIALLGDKSFLFNARKTAFLMYARSGRSWVALGDPVGPAEEWPDLIWLFREMVDRAAGWPVFYQVSGEALPFYLDLGLSFVKLGEEARVRLDGFSLQGPTRSELRYAHKRAQKDGASFEVIPIEAVPPLLGELQSVSDEWLSSRHTKEKGFSLGRFDADYISRFPMALVRREGRIVAFANLWLSGEKEEVAVDLMRHRQDSGYGVMDYLFIESMLWGQAQGFRWFSFGVAPLSGMRDNALAPLWNRVGAFLYRHGEDLYNFQGLRRYKEKFLPQWQPRFMASPGGMVLPRVAADVAALISGGVKGLVAK</sequence>
<feature type="transmembrane region" description="Helical" evidence="14">
    <location>
        <begin position="468"/>
        <end position="489"/>
    </location>
</feature>
<evidence type="ECO:0000256" key="7">
    <source>
        <dbReference type="ARBA" id="ARBA00022692"/>
    </source>
</evidence>
<dbReference type="EMBL" id="PIUM01000017">
    <property type="protein sequence ID" value="PKU23791.1"/>
    <property type="molecule type" value="Genomic_DNA"/>
</dbReference>
<dbReference type="PANTHER" id="PTHR34697">
    <property type="entry name" value="PHOSPHATIDYLGLYCEROL LYSYLTRANSFERASE"/>
    <property type="match status" value="1"/>
</dbReference>
<keyword evidence="7 14" id="KW-0812">Transmembrane</keyword>
<dbReference type="NCBIfam" id="NF033480">
    <property type="entry name" value="bifunc_MprF"/>
    <property type="match status" value="1"/>
</dbReference>
<name>A0A2N3PTQ6_9PROT</name>
<dbReference type="GO" id="GO:0047637">
    <property type="term" value="F:phosphatidylglycerol alanyltransferase activity"/>
    <property type="evidence" value="ECO:0007669"/>
    <property type="project" value="TreeGrafter"/>
</dbReference>
<evidence type="ECO:0000256" key="11">
    <source>
        <dbReference type="ARBA" id="ARBA00023251"/>
    </source>
</evidence>
<dbReference type="GO" id="GO:0046677">
    <property type="term" value="P:response to antibiotic"/>
    <property type="evidence" value="ECO:0007669"/>
    <property type="project" value="UniProtKB-KW"/>
</dbReference>
<dbReference type="PANTHER" id="PTHR34697:SF2">
    <property type="entry name" value="PHOSPHATIDYLGLYCEROL LYSYLTRANSFERASE"/>
    <property type="match status" value="1"/>
</dbReference>
<organism evidence="16 17">
    <name type="scientific">Telmatospirillum siberiense</name>
    <dbReference type="NCBI Taxonomy" id="382514"/>
    <lineage>
        <taxon>Bacteria</taxon>
        <taxon>Pseudomonadati</taxon>
        <taxon>Pseudomonadota</taxon>
        <taxon>Alphaproteobacteria</taxon>
        <taxon>Rhodospirillales</taxon>
        <taxon>Rhodospirillaceae</taxon>
        <taxon>Telmatospirillum</taxon>
    </lineage>
</organism>
<evidence type="ECO:0000256" key="8">
    <source>
        <dbReference type="ARBA" id="ARBA00022989"/>
    </source>
</evidence>
<keyword evidence="17" id="KW-1185">Reference proteome</keyword>
<dbReference type="InterPro" id="IPR016181">
    <property type="entry name" value="Acyl_CoA_acyltransferase"/>
</dbReference>
<evidence type="ECO:0000256" key="1">
    <source>
        <dbReference type="ARBA" id="ARBA00004651"/>
    </source>
</evidence>
<evidence type="ECO:0000256" key="5">
    <source>
        <dbReference type="ARBA" id="ARBA00022475"/>
    </source>
</evidence>
<comment type="caution">
    <text evidence="16">The sequence shown here is derived from an EMBL/GenBank/DDBJ whole genome shotgun (WGS) entry which is preliminary data.</text>
</comment>
<feature type="transmembrane region" description="Helical" evidence="14">
    <location>
        <begin position="382"/>
        <end position="401"/>
    </location>
</feature>
<feature type="transmembrane region" description="Helical" evidence="14">
    <location>
        <begin position="66"/>
        <end position="83"/>
    </location>
</feature>
<accession>A0A2N3PTQ6</accession>
<feature type="transmembrane region" description="Helical" evidence="14">
    <location>
        <begin position="186"/>
        <end position="204"/>
    </location>
</feature>
<keyword evidence="9" id="KW-0443">Lipid metabolism</keyword>
<evidence type="ECO:0000259" key="15">
    <source>
        <dbReference type="Pfam" id="PF09924"/>
    </source>
</evidence>
<feature type="domain" description="Phosphatidylglycerol lysyltransferase C-terminal" evidence="15">
    <location>
        <begin position="558"/>
        <end position="842"/>
    </location>
</feature>
<keyword evidence="10 14" id="KW-0472">Membrane</keyword>
<feature type="transmembrane region" description="Helical" evidence="14">
    <location>
        <begin position="103"/>
        <end position="124"/>
    </location>
</feature>
<evidence type="ECO:0000256" key="13">
    <source>
        <dbReference type="ARBA" id="ARBA00047540"/>
    </source>
</evidence>
<evidence type="ECO:0000256" key="6">
    <source>
        <dbReference type="ARBA" id="ARBA00022679"/>
    </source>
</evidence>
<evidence type="ECO:0000256" key="10">
    <source>
        <dbReference type="ARBA" id="ARBA00023136"/>
    </source>
</evidence>
<feature type="transmembrane region" description="Helical" evidence="14">
    <location>
        <begin position="225"/>
        <end position="245"/>
    </location>
</feature>
<comment type="subcellular location">
    <subcellularLocation>
        <location evidence="1">Cell membrane</location>
        <topology evidence="1">Multi-pass membrane protein</topology>
    </subcellularLocation>
</comment>